<evidence type="ECO:0000259" key="1">
    <source>
        <dbReference type="PROSITE" id="PS50943"/>
    </source>
</evidence>
<reference evidence="3" key="1">
    <citation type="journal article" date="2019" name="Int. J. Syst. Evol. Microbiol.">
        <title>The Global Catalogue of Microorganisms (GCM) 10K type strain sequencing project: providing services to taxonomists for standard genome sequencing and annotation.</title>
        <authorList>
            <consortium name="The Broad Institute Genomics Platform"/>
            <consortium name="The Broad Institute Genome Sequencing Center for Infectious Disease"/>
            <person name="Wu L."/>
            <person name="Ma J."/>
        </authorList>
    </citation>
    <scope>NUCLEOTIDE SEQUENCE [LARGE SCALE GENOMIC DNA]</scope>
    <source>
        <strain evidence="3">KCTC 42456</strain>
    </source>
</reference>
<evidence type="ECO:0000313" key="3">
    <source>
        <dbReference type="Proteomes" id="UP001597546"/>
    </source>
</evidence>
<gene>
    <name evidence="2" type="ORF">ACFSSE_17895</name>
</gene>
<name>A0ABW5TWB3_9SPHI</name>
<dbReference type="PROSITE" id="PS50943">
    <property type="entry name" value="HTH_CROC1"/>
    <property type="match status" value="1"/>
</dbReference>
<evidence type="ECO:0000313" key="2">
    <source>
        <dbReference type="EMBL" id="MFD2733586.1"/>
    </source>
</evidence>
<dbReference type="SUPFAM" id="SSF47413">
    <property type="entry name" value="lambda repressor-like DNA-binding domains"/>
    <property type="match status" value="1"/>
</dbReference>
<dbReference type="InterPro" id="IPR001387">
    <property type="entry name" value="Cro/C1-type_HTH"/>
</dbReference>
<dbReference type="Proteomes" id="UP001597546">
    <property type="component" value="Unassembled WGS sequence"/>
</dbReference>
<dbReference type="EMBL" id="JBHULV010000057">
    <property type="protein sequence ID" value="MFD2733586.1"/>
    <property type="molecule type" value="Genomic_DNA"/>
</dbReference>
<dbReference type="RefSeq" id="WP_379045447.1">
    <property type="nucleotide sequence ID" value="NZ_JBHSKW010000054.1"/>
</dbReference>
<accession>A0ABW5TWB3</accession>
<protein>
    <submittedName>
        <fullName evidence="2">Helix-turn-helix domain-containing protein</fullName>
    </submittedName>
</protein>
<dbReference type="InterPro" id="IPR010982">
    <property type="entry name" value="Lambda_DNA-bd_dom_sf"/>
</dbReference>
<proteinExistence type="predicted"/>
<sequence>MTGEKIRIQRVIKGYSQEYMSFMLSISQSTYSKMESEQVEITVQRLFEVAEILKVEITSLLPEPKKGEIIELNSFYKLLSKLKIKFRSFIFKNKTQL</sequence>
<feature type="domain" description="HTH cro/C1-type" evidence="1">
    <location>
        <begin position="6"/>
        <end position="60"/>
    </location>
</feature>
<keyword evidence="3" id="KW-1185">Reference proteome</keyword>
<comment type="caution">
    <text evidence="2">The sequence shown here is derived from an EMBL/GenBank/DDBJ whole genome shotgun (WGS) entry which is preliminary data.</text>
</comment>
<organism evidence="2 3">
    <name type="scientific">Pedobacter alpinus</name>
    <dbReference type="NCBI Taxonomy" id="1590643"/>
    <lineage>
        <taxon>Bacteria</taxon>
        <taxon>Pseudomonadati</taxon>
        <taxon>Bacteroidota</taxon>
        <taxon>Sphingobacteriia</taxon>
        <taxon>Sphingobacteriales</taxon>
        <taxon>Sphingobacteriaceae</taxon>
        <taxon>Pedobacter</taxon>
    </lineage>
</organism>
<dbReference type="Gene3D" id="1.10.260.40">
    <property type="entry name" value="lambda repressor-like DNA-binding domains"/>
    <property type="match status" value="1"/>
</dbReference>
<dbReference type="Pfam" id="PF01381">
    <property type="entry name" value="HTH_3"/>
    <property type="match status" value="1"/>
</dbReference>
<dbReference type="SMART" id="SM00530">
    <property type="entry name" value="HTH_XRE"/>
    <property type="match status" value="1"/>
</dbReference>
<dbReference type="CDD" id="cd00093">
    <property type="entry name" value="HTH_XRE"/>
    <property type="match status" value="1"/>
</dbReference>